<evidence type="ECO:0000256" key="1">
    <source>
        <dbReference type="SAM" id="SignalP"/>
    </source>
</evidence>
<sequence length="435" mass="43762">MLVSLTVAATATIGAGGALAAPAEAPSAAPAATDFTWRTTTTSTLAPGVSVAELAITTAAGPSQGYLTTVDLTAAGVSTDLLTAPSVGQRQPIDTIADRAGALAAVNADYFDISEEASHAGISPTNSAVGAEIRDGVLRKSAVPMAQRFGEGPSKPVNDGTQVIGVDRSGRASVGSVRFTGTLHSSGFLRGANPAAVVSAGDRRGAAVVPLNGLNQYGFARNQIGVFTTEWGAVSRARAACGSEVARRDPCAGNVAEVIVRNKRVVSVSSSIGAGQLPDGTVAVVGREQGADLLRKLRPGDVLQASWRADTSAPYSWAVGAAVTGVDGATLPGLNTSPAPRTAAGVSADGRTLLLLVVDGRRADSVGVSTLQTAELLLQAGADDTVTLDGGGSSALVARTPDEPAVRAVNQPSDGTIRPVPNGIGVFWTQQAAQR</sequence>
<dbReference type="RefSeq" id="WP_171198094.1">
    <property type="nucleotide sequence ID" value="NZ_JABEND010000001.1"/>
</dbReference>
<keyword evidence="4" id="KW-1185">Reference proteome</keyword>
<dbReference type="PANTHER" id="PTHR40446">
    <property type="entry name" value="N-ACETYLGLUCOSAMINE-1-PHOSPHODIESTER ALPHA-N-ACETYLGLUCOSAMINIDASE"/>
    <property type="match status" value="1"/>
</dbReference>
<reference evidence="3 4" key="1">
    <citation type="submission" date="2020-05" db="EMBL/GenBank/DDBJ databases">
        <title>Nakamurella sp. DB0629 isolated from air conditioner.</title>
        <authorList>
            <person name="Kim D.H."/>
            <person name="Kim D.-U."/>
        </authorList>
    </citation>
    <scope>NUCLEOTIDE SEQUENCE [LARGE SCALE GENOMIC DNA]</scope>
    <source>
        <strain evidence="3 4">DB0629</strain>
    </source>
</reference>
<dbReference type="AlphaFoldDB" id="A0A849A077"/>
<dbReference type="Pfam" id="PF09992">
    <property type="entry name" value="NAGPA"/>
    <property type="match status" value="1"/>
</dbReference>
<keyword evidence="3" id="KW-0326">Glycosidase</keyword>
<dbReference type="InterPro" id="IPR018711">
    <property type="entry name" value="NAGPA"/>
</dbReference>
<evidence type="ECO:0000259" key="2">
    <source>
        <dbReference type="Pfam" id="PF09992"/>
    </source>
</evidence>
<comment type="caution">
    <text evidence="3">The sequence shown here is derived from an EMBL/GenBank/DDBJ whole genome shotgun (WGS) entry which is preliminary data.</text>
</comment>
<gene>
    <name evidence="3" type="ORF">HKD39_01750</name>
</gene>
<feature type="chain" id="PRO_5032349191" evidence="1">
    <location>
        <begin position="21"/>
        <end position="435"/>
    </location>
</feature>
<dbReference type="PANTHER" id="PTHR40446:SF2">
    <property type="entry name" value="N-ACETYLGLUCOSAMINE-1-PHOSPHODIESTER ALPHA-N-ACETYLGLUCOSAMINIDASE"/>
    <property type="match status" value="1"/>
</dbReference>
<organism evidence="3 4">
    <name type="scientific">Nakamurella aerolata</name>
    <dbReference type="NCBI Taxonomy" id="1656892"/>
    <lineage>
        <taxon>Bacteria</taxon>
        <taxon>Bacillati</taxon>
        <taxon>Actinomycetota</taxon>
        <taxon>Actinomycetes</taxon>
        <taxon>Nakamurellales</taxon>
        <taxon>Nakamurellaceae</taxon>
        <taxon>Nakamurella</taxon>
    </lineage>
</organism>
<proteinExistence type="predicted"/>
<accession>A0A849A077</accession>
<feature type="signal peptide" evidence="1">
    <location>
        <begin position="1"/>
        <end position="20"/>
    </location>
</feature>
<dbReference type="EMBL" id="JABEND010000001">
    <property type="protein sequence ID" value="NNG34464.1"/>
    <property type="molecule type" value="Genomic_DNA"/>
</dbReference>
<keyword evidence="1" id="KW-0732">Signal</keyword>
<dbReference type="GO" id="GO:0016798">
    <property type="term" value="F:hydrolase activity, acting on glycosyl bonds"/>
    <property type="evidence" value="ECO:0007669"/>
    <property type="project" value="UniProtKB-KW"/>
</dbReference>
<feature type="domain" description="Phosphodiester glycosidase" evidence="2">
    <location>
        <begin position="256"/>
        <end position="427"/>
    </location>
</feature>
<keyword evidence="3" id="KW-0378">Hydrolase</keyword>
<evidence type="ECO:0000313" key="4">
    <source>
        <dbReference type="Proteomes" id="UP000562984"/>
    </source>
</evidence>
<name>A0A849A077_9ACTN</name>
<dbReference type="Proteomes" id="UP000562984">
    <property type="component" value="Unassembled WGS sequence"/>
</dbReference>
<evidence type="ECO:0000313" key="3">
    <source>
        <dbReference type="EMBL" id="NNG34464.1"/>
    </source>
</evidence>
<protein>
    <submittedName>
        <fullName evidence="3">Phosphodiester glycosidase family protein</fullName>
    </submittedName>
</protein>